<dbReference type="EMBL" id="JAHMHS010000095">
    <property type="protein sequence ID" value="KAK1719440.1"/>
    <property type="molecule type" value="Genomic_DNA"/>
</dbReference>
<name>A0AAD8XBE6_GLOAC</name>
<evidence type="ECO:0000256" key="1">
    <source>
        <dbReference type="SAM" id="MobiDB-lite"/>
    </source>
</evidence>
<dbReference type="GeneID" id="85387128"/>
<feature type="compositionally biased region" description="Basic and acidic residues" evidence="1">
    <location>
        <begin position="61"/>
        <end position="72"/>
    </location>
</feature>
<dbReference type="AlphaFoldDB" id="A0AAD8XBE6"/>
<evidence type="ECO:0000313" key="3">
    <source>
        <dbReference type="Proteomes" id="UP001244207"/>
    </source>
</evidence>
<organism evidence="2 3">
    <name type="scientific">Glomerella acutata</name>
    <name type="common">Colletotrichum acutatum</name>
    <dbReference type="NCBI Taxonomy" id="27357"/>
    <lineage>
        <taxon>Eukaryota</taxon>
        <taxon>Fungi</taxon>
        <taxon>Dikarya</taxon>
        <taxon>Ascomycota</taxon>
        <taxon>Pezizomycotina</taxon>
        <taxon>Sordariomycetes</taxon>
        <taxon>Hypocreomycetidae</taxon>
        <taxon>Glomerellales</taxon>
        <taxon>Glomerellaceae</taxon>
        <taxon>Colletotrichum</taxon>
        <taxon>Colletotrichum acutatum species complex</taxon>
    </lineage>
</organism>
<accession>A0AAD8XBE6</accession>
<dbReference type="Proteomes" id="UP001244207">
    <property type="component" value="Unassembled WGS sequence"/>
</dbReference>
<reference evidence="2" key="1">
    <citation type="submission" date="2021-12" db="EMBL/GenBank/DDBJ databases">
        <title>Comparative genomics, transcriptomics and evolutionary studies reveal genomic signatures of adaptation to plant cell wall in hemibiotrophic fungi.</title>
        <authorList>
            <consortium name="DOE Joint Genome Institute"/>
            <person name="Baroncelli R."/>
            <person name="Diaz J.F."/>
            <person name="Benocci T."/>
            <person name="Peng M."/>
            <person name="Battaglia E."/>
            <person name="Haridas S."/>
            <person name="Andreopoulos W."/>
            <person name="Labutti K."/>
            <person name="Pangilinan J."/>
            <person name="Floch G.L."/>
            <person name="Makela M.R."/>
            <person name="Henrissat B."/>
            <person name="Grigoriev I.V."/>
            <person name="Crouch J.A."/>
            <person name="De Vries R.P."/>
            <person name="Sukno S.A."/>
            <person name="Thon M.R."/>
        </authorList>
    </citation>
    <scope>NUCLEOTIDE SEQUENCE</scope>
    <source>
        <strain evidence="2">CBS 112980</strain>
    </source>
</reference>
<gene>
    <name evidence="2" type="ORF">BDZ83DRAFT_460528</name>
</gene>
<keyword evidence="3" id="KW-1185">Reference proteome</keyword>
<dbReference type="RefSeq" id="XP_060361524.1">
    <property type="nucleotide sequence ID" value="XM_060503229.1"/>
</dbReference>
<feature type="region of interest" description="Disordered" evidence="1">
    <location>
        <begin position="45"/>
        <end position="72"/>
    </location>
</feature>
<sequence length="72" mass="7913">MCIRADAEQAVKWRRSTPKHTHIPLHHGPGGLSFSRFAARFHPPVASAPPLYRRGVPSDRPAAKDPDAPNPL</sequence>
<protein>
    <submittedName>
        <fullName evidence="2">Uncharacterized protein</fullName>
    </submittedName>
</protein>
<evidence type="ECO:0000313" key="2">
    <source>
        <dbReference type="EMBL" id="KAK1719440.1"/>
    </source>
</evidence>
<comment type="caution">
    <text evidence="2">The sequence shown here is derived from an EMBL/GenBank/DDBJ whole genome shotgun (WGS) entry which is preliminary data.</text>
</comment>
<proteinExistence type="predicted"/>